<dbReference type="EMBL" id="PCXL01000013">
    <property type="protein sequence ID" value="PIR37940.1"/>
    <property type="molecule type" value="Genomic_DNA"/>
</dbReference>
<dbReference type="InterPro" id="IPR027417">
    <property type="entry name" value="P-loop_NTPase"/>
</dbReference>
<gene>
    <name evidence="19" type="ORF">COV34_02525</name>
</gene>
<keyword evidence="2" id="KW-0540">Nuclease</keyword>
<dbReference type="InterPro" id="IPR014016">
    <property type="entry name" value="UvrD-like_ATP-bd"/>
</dbReference>
<dbReference type="PROSITE" id="PS51217">
    <property type="entry name" value="UVRD_HELICASE_CTER"/>
    <property type="match status" value="1"/>
</dbReference>
<evidence type="ECO:0000256" key="6">
    <source>
        <dbReference type="ARBA" id="ARBA00022806"/>
    </source>
</evidence>
<keyword evidence="8 15" id="KW-0067">ATP-binding</keyword>
<evidence type="ECO:0000256" key="5">
    <source>
        <dbReference type="ARBA" id="ARBA00022801"/>
    </source>
</evidence>
<organism evidence="19 20">
    <name type="scientific">Candidatus Zambryskibacteria bacterium CG10_big_fil_rev_8_21_14_0_10_42_12</name>
    <dbReference type="NCBI Taxonomy" id="1975115"/>
    <lineage>
        <taxon>Bacteria</taxon>
        <taxon>Candidatus Zambryskiibacteriota</taxon>
    </lineage>
</organism>
<dbReference type="InterPro" id="IPR011604">
    <property type="entry name" value="PDDEXK-like_dom_sf"/>
</dbReference>
<dbReference type="GO" id="GO:0004527">
    <property type="term" value="F:exonuclease activity"/>
    <property type="evidence" value="ECO:0007669"/>
    <property type="project" value="UniProtKB-KW"/>
</dbReference>
<dbReference type="CDD" id="cd17932">
    <property type="entry name" value="DEXQc_UvrD"/>
    <property type="match status" value="1"/>
</dbReference>
<reference evidence="19 20" key="1">
    <citation type="submission" date="2017-09" db="EMBL/GenBank/DDBJ databases">
        <title>Depth-based differentiation of microbial function through sediment-hosted aquifers and enrichment of novel symbionts in the deep terrestrial subsurface.</title>
        <authorList>
            <person name="Probst A.J."/>
            <person name="Ladd B."/>
            <person name="Jarett J.K."/>
            <person name="Geller-Mcgrath D.E."/>
            <person name="Sieber C.M."/>
            <person name="Emerson J.B."/>
            <person name="Anantharaman K."/>
            <person name="Thomas B.C."/>
            <person name="Malmstrom R."/>
            <person name="Stieglmeier M."/>
            <person name="Klingl A."/>
            <person name="Woyke T."/>
            <person name="Ryan C.M."/>
            <person name="Banfield J.F."/>
        </authorList>
    </citation>
    <scope>NUCLEOTIDE SEQUENCE [LARGE SCALE GENOMIC DNA]</scope>
    <source>
        <strain evidence="19">CG10_big_fil_rev_8_21_14_0_10_42_12</strain>
    </source>
</reference>
<evidence type="ECO:0000256" key="10">
    <source>
        <dbReference type="ARBA" id="ARBA00023204"/>
    </source>
</evidence>
<dbReference type="Gene3D" id="1.10.10.160">
    <property type="match status" value="1"/>
</dbReference>
<dbReference type="InterPro" id="IPR038726">
    <property type="entry name" value="PDDEXK_AddAB-type"/>
</dbReference>
<dbReference type="PROSITE" id="PS51198">
    <property type="entry name" value="UVRD_HELICASE_ATP_BIND"/>
    <property type="match status" value="1"/>
</dbReference>
<comment type="similarity">
    <text evidence="1">Belongs to the helicase family. UvrD subfamily.</text>
</comment>
<evidence type="ECO:0000259" key="17">
    <source>
        <dbReference type="PROSITE" id="PS51198"/>
    </source>
</evidence>
<dbReference type="EC" id="5.6.2.4" evidence="13"/>
<feature type="binding site" evidence="15">
    <location>
        <begin position="29"/>
        <end position="36"/>
    </location>
    <ligand>
        <name>ATP</name>
        <dbReference type="ChEBI" id="CHEBI:30616"/>
    </ligand>
</feature>
<dbReference type="GO" id="GO:0005524">
    <property type="term" value="F:ATP binding"/>
    <property type="evidence" value="ECO:0007669"/>
    <property type="project" value="UniProtKB-UniRule"/>
</dbReference>
<keyword evidence="7" id="KW-0269">Exonuclease</keyword>
<keyword evidence="11" id="KW-0413">Isomerase</keyword>
<feature type="domain" description="UvrD-like helicase C-terminal" evidence="18">
    <location>
        <begin position="330"/>
        <end position="605"/>
    </location>
</feature>
<keyword evidence="3 15" id="KW-0547">Nucleotide-binding</keyword>
<evidence type="ECO:0000256" key="2">
    <source>
        <dbReference type="ARBA" id="ARBA00022722"/>
    </source>
</evidence>
<evidence type="ECO:0000256" key="13">
    <source>
        <dbReference type="ARBA" id="ARBA00034808"/>
    </source>
</evidence>
<dbReference type="Proteomes" id="UP000231333">
    <property type="component" value="Unassembled WGS sequence"/>
</dbReference>
<evidence type="ECO:0000256" key="8">
    <source>
        <dbReference type="ARBA" id="ARBA00022840"/>
    </source>
</evidence>
<evidence type="ECO:0000256" key="4">
    <source>
        <dbReference type="ARBA" id="ARBA00022763"/>
    </source>
</evidence>
<dbReference type="InterPro" id="IPR000212">
    <property type="entry name" value="DNA_helicase_UvrD/REP"/>
</dbReference>
<dbReference type="Pfam" id="PF00580">
    <property type="entry name" value="UvrD-helicase"/>
    <property type="match status" value="1"/>
</dbReference>
<dbReference type="PANTHER" id="PTHR11070">
    <property type="entry name" value="UVRD / RECB / PCRA DNA HELICASE FAMILY MEMBER"/>
    <property type="match status" value="1"/>
</dbReference>
<comment type="catalytic activity">
    <reaction evidence="12">
        <text>Couples ATP hydrolysis with the unwinding of duplex DNA by translocating in the 3'-5' direction.</text>
        <dbReference type="EC" id="5.6.2.4"/>
    </reaction>
</comment>
<dbReference type="Pfam" id="PF12705">
    <property type="entry name" value="PDDEXK_1"/>
    <property type="match status" value="1"/>
</dbReference>
<evidence type="ECO:0000256" key="1">
    <source>
        <dbReference type="ARBA" id="ARBA00009922"/>
    </source>
</evidence>
<accession>A0A2H0QUJ0</accession>
<dbReference type="GO" id="GO:0003677">
    <property type="term" value="F:DNA binding"/>
    <property type="evidence" value="ECO:0007669"/>
    <property type="project" value="UniProtKB-KW"/>
</dbReference>
<dbReference type="GO" id="GO:0033202">
    <property type="term" value="C:DNA helicase complex"/>
    <property type="evidence" value="ECO:0007669"/>
    <property type="project" value="TreeGrafter"/>
</dbReference>
<dbReference type="Gene3D" id="1.10.486.10">
    <property type="entry name" value="PCRA, domain 4"/>
    <property type="match status" value="1"/>
</dbReference>
<dbReference type="Pfam" id="PF13361">
    <property type="entry name" value="UvrD_C"/>
    <property type="match status" value="1"/>
</dbReference>
<dbReference type="InterPro" id="IPR014017">
    <property type="entry name" value="DNA_helicase_UvrD-like_C"/>
</dbReference>
<evidence type="ECO:0000256" key="7">
    <source>
        <dbReference type="ARBA" id="ARBA00022839"/>
    </source>
</evidence>
<dbReference type="GO" id="GO:0043138">
    <property type="term" value="F:3'-5' DNA helicase activity"/>
    <property type="evidence" value="ECO:0007669"/>
    <property type="project" value="UniProtKB-EC"/>
</dbReference>
<name>A0A2H0QUJ0_9BACT</name>
<evidence type="ECO:0000256" key="9">
    <source>
        <dbReference type="ARBA" id="ARBA00023125"/>
    </source>
</evidence>
<sequence>MTFETEYKRLNKEQKEAVDAIEGPVMVVAGPGTGKTQILSLRIANILKQTDTAPESILALTFTEAGVTNMRKRLSQLIGSRAYEVTISTFHTFANNVIKSYPEEFPHIIGSRSITDIDQISLVEEIIIESEVTLLKPFGDTLYYVRGVNSAISELKREGVAPEEFQHIVLKTKKDFAEIPDLYHEKGAHKGKMKGEYKDLEKQINKNEELAQLYVAYQEKLREKKLYDYNDMIMEVLRALRKNEDLLLRLQEEYQYILVDEHQDTNNAQNKILELLASHFAPRPNLFVVGDEKQSIFRFQGASLENFYYFKHLYPEAKLITLKENYRSTQTILDSAHSLITTRVPLVARAPYEAKPIELYSFSKTQALNYFLAQDIKRCITGGVLPHEIAVLYRDNKDAFLIADTLEKAGVPFQIESDQDVFAHDVVRKLLIIGRAIENFGDDRALGEYLHLDIFDIDPLDVFRVIREASAKRKYNLFDVLGDKKMLKDVPLYNSDALYDAYNKLVRFVKRSHNVDLVTLFEEILRESGLLQEILSSSDAQDKLDAIDGFFEELRAIMQTNPGAELSDLFSYLKTVKEHNLYIKRKKNGGREGYVRLMTAHRSKGLEFDCVYVAYTHDGKWGNKRRIETLKLLPEVYKLFEQKNKQLTQDDNDDERRLFYVAITRAKKTATLLYARENDEGREQLPSQFIGEIGESLLSVMDTRDIEAEFEARRGELLSIQKTKKGSLKDEAFVKELFLKQPLSVTALNNYLECPWKYFYRNLIRLPEPVATHLMYGTAVHDTLEHLFKRLRLDESISKEQFLDLFEERLASHSLSDADVKLYTDRGRDALSGWYDEYSGRWVTNTLTEFSIRGVELAEHIVLTGKLDKLEFLGEREVNVVDYKTGKPKTRNFILGETKDSEGGIWRQLVFYKLLLSLFKEGYYEMVAGHIDFVEPDPKSGKYKKETFTVADEDVEDLKEIIKNMKDDVLSLSFWDKRCEKTDCEYCALRNLMER</sequence>
<evidence type="ECO:0000256" key="12">
    <source>
        <dbReference type="ARBA" id="ARBA00034617"/>
    </source>
</evidence>
<comment type="catalytic activity">
    <reaction evidence="14">
        <text>ATP + H2O = ADP + phosphate + H(+)</text>
        <dbReference type="Rhea" id="RHEA:13065"/>
        <dbReference type="ChEBI" id="CHEBI:15377"/>
        <dbReference type="ChEBI" id="CHEBI:15378"/>
        <dbReference type="ChEBI" id="CHEBI:30616"/>
        <dbReference type="ChEBI" id="CHEBI:43474"/>
        <dbReference type="ChEBI" id="CHEBI:456216"/>
        <dbReference type="EC" id="5.6.2.4"/>
    </reaction>
</comment>
<evidence type="ECO:0000256" key="14">
    <source>
        <dbReference type="ARBA" id="ARBA00048988"/>
    </source>
</evidence>
<dbReference type="Gene3D" id="3.90.320.10">
    <property type="match status" value="1"/>
</dbReference>
<dbReference type="AlphaFoldDB" id="A0A2H0QUJ0"/>
<evidence type="ECO:0000313" key="20">
    <source>
        <dbReference type="Proteomes" id="UP000231333"/>
    </source>
</evidence>
<dbReference type="GO" id="GO:0000725">
    <property type="term" value="P:recombinational repair"/>
    <property type="evidence" value="ECO:0007669"/>
    <property type="project" value="TreeGrafter"/>
</dbReference>
<dbReference type="Gene3D" id="3.40.50.300">
    <property type="entry name" value="P-loop containing nucleotide triphosphate hydrolases"/>
    <property type="match status" value="2"/>
</dbReference>
<keyword evidence="6 15" id="KW-0347">Helicase</keyword>
<evidence type="ECO:0000256" key="16">
    <source>
        <dbReference type="SAM" id="Coils"/>
    </source>
</evidence>
<dbReference type="PANTHER" id="PTHR11070:SF59">
    <property type="entry name" value="DNA 3'-5' HELICASE"/>
    <property type="match status" value="1"/>
</dbReference>
<keyword evidence="5 15" id="KW-0378">Hydrolase</keyword>
<comment type="caution">
    <text evidence="19">The sequence shown here is derived from an EMBL/GenBank/DDBJ whole genome shotgun (WGS) entry which is preliminary data.</text>
</comment>
<keyword evidence="10" id="KW-0234">DNA repair</keyword>
<evidence type="ECO:0000256" key="3">
    <source>
        <dbReference type="ARBA" id="ARBA00022741"/>
    </source>
</evidence>
<protein>
    <recommendedName>
        <fullName evidence="13">DNA 3'-5' helicase</fullName>
        <ecNumber evidence="13">5.6.2.4</ecNumber>
    </recommendedName>
</protein>
<dbReference type="InterPro" id="IPR013986">
    <property type="entry name" value="DExx_box_DNA_helicase_dom_sf"/>
</dbReference>
<keyword evidence="9" id="KW-0238">DNA-binding</keyword>
<dbReference type="GO" id="GO:0005829">
    <property type="term" value="C:cytosol"/>
    <property type="evidence" value="ECO:0007669"/>
    <property type="project" value="TreeGrafter"/>
</dbReference>
<evidence type="ECO:0000256" key="15">
    <source>
        <dbReference type="PROSITE-ProRule" id="PRU00560"/>
    </source>
</evidence>
<feature type="domain" description="UvrD-like helicase ATP-binding" evidence="17">
    <location>
        <begin position="8"/>
        <end position="329"/>
    </location>
</feature>
<evidence type="ECO:0000256" key="11">
    <source>
        <dbReference type="ARBA" id="ARBA00023235"/>
    </source>
</evidence>
<proteinExistence type="inferred from homology"/>
<keyword evidence="16" id="KW-0175">Coiled coil</keyword>
<evidence type="ECO:0000259" key="18">
    <source>
        <dbReference type="PROSITE" id="PS51217"/>
    </source>
</evidence>
<feature type="coiled-coil region" evidence="16">
    <location>
        <begin position="190"/>
        <end position="253"/>
    </location>
</feature>
<keyword evidence="4" id="KW-0227">DNA damage</keyword>
<dbReference type="SUPFAM" id="SSF52540">
    <property type="entry name" value="P-loop containing nucleoside triphosphate hydrolases"/>
    <property type="match status" value="1"/>
</dbReference>
<evidence type="ECO:0000313" key="19">
    <source>
        <dbReference type="EMBL" id="PIR37940.1"/>
    </source>
</evidence>